<proteinExistence type="predicted"/>
<protein>
    <submittedName>
        <fullName evidence="4">TPM domain-containing protein</fullName>
    </submittedName>
</protein>
<name>A0A914UMV0_9BILA</name>
<evidence type="ECO:0000313" key="4">
    <source>
        <dbReference type="WBParaSite" id="PSAMB.scaffold11234size3501.g33981.t1"/>
    </source>
</evidence>
<evidence type="ECO:0000256" key="1">
    <source>
        <dbReference type="SAM" id="Phobius"/>
    </source>
</evidence>
<dbReference type="Pfam" id="PF04536">
    <property type="entry name" value="TPM_phosphatase"/>
    <property type="match status" value="1"/>
</dbReference>
<feature type="transmembrane region" description="Helical" evidence="1">
    <location>
        <begin position="142"/>
        <end position="168"/>
    </location>
</feature>
<keyword evidence="1" id="KW-0812">Transmembrane</keyword>
<dbReference type="PANTHER" id="PTHR33748">
    <property type="entry name" value="PROTEIN CBG04600"/>
    <property type="match status" value="1"/>
</dbReference>
<feature type="domain" description="TPM" evidence="2">
    <location>
        <begin position="40"/>
        <end position="117"/>
    </location>
</feature>
<evidence type="ECO:0000313" key="3">
    <source>
        <dbReference type="Proteomes" id="UP000887566"/>
    </source>
</evidence>
<dbReference type="WBParaSite" id="PSAMB.scaffold11234size3501.g33981.t1">
    <property type="protein sequence ID" value="PSAMB.scaffold11234size3501.g33981.t1"/>
    <property type="gene ID" value="PSAMB.scaffold11234size3501.g33981"/>
</dbReference>
<dbReference type="GO" id="GO:0016020">
    <property type="term" value="C:membrane"/>
    <property type="evidence" value="ECO:0007669"/>
    <property type="project" value="TreeGrafter"/>
</dbReference>
<keyword evidence="1" id="KW-1133">Transmembrane helix</keyword>
<reference evidence="4" key="1">
    <citation type="submission" date="2022-11" db="UniProtKB">
        <authorList>
            <consortium name="WormBaseParasite"/>
        </authorList>
    </citation>
    <scope>IDENTIFICATION</scope>
</reference>
<dbReference type="PANTHER" id="PTHR33748:SF5">
    <property type="entry name" value="GROUND-LIKE DOMAIN-CONTAINING PROTEIN"/>
    <property type="match status" value="1"/>
</dbReference>
<dbReference type="AlphaFoldDB" id="A0A914UMV0"/>
<organism evidence="3 4">
    <name type="scientific">Plectus sambesii</name>
    <dbReference type="NCBI Taxonomy" id="2011161"/>
    <lineage>
        <taxon>Eukaryota</taxon>
        <taxon>Metazoa</taxon>
        <taxon>Ecdysozoa</taxon>
        <taxon>Nematoda</taxon>
        <taxon>Chromadorea</taxon>
        <taxon>Plectida</taxon>
        <taxon>Plectina</taxon>
        <taxon>Plectoidea</taxon>
        <taxon>Plectidae</taxon>
        <taxon>Plectus</taxon>
    </lineage>
</organism>
<dbReference type="Gene3D" id="3.10.310.50">
    <property type="match status" value="1"/>
</dbReference>
<keyword evidence="3" id="KW-1185">Reference proteome</keyword>
<keyword evidence="1" id="KW-0472">Membrane</keyword>
<dbReference type="Proteomes" id="UP000887566">
    <property type="component" value="Unplaced"/>
</dbReference>
<evidence type="ECO:0000259" key="2">
    <source>
        <dbReference type="Pfam" id="PF04536"/>
    </source>
</evidence>
<accession>A0A914UMV0</accession>
<sequence>MTVEGAGCNLGDERGYTIAVALAEYMDLPPEDMRNEKALEEKAREFAMTLRQRWRFGQCDDDVVIFLSSGDMKLWTAVGSEAGKLLTPQLILSVSEEAGKLFKQKDYTRGLLQVIGQYKLALQGKKVNVSKDGPHLPLGLPLWLLIVIAVLIVIVIIVLVVVIIKCCCTSKRDYQMARRTS</sequence>
<dbReference type="InterPro" id="IPR007621">
    <property type="entry name" value="TPM_dom"/>
</dbReference>